<dbReference type="Gene3D" id="1.10.150.130">
    <property type="match status" value="1"/>
</dbReference>
<dbReference type="GeneID" id="57432406"/>
<evidence type="ECO:0000256" key="6">
    <source>
        <dbReference type="PROSITE-ProRule" id="PRU01248"/>
    </source>
</evidence>
<organism evidence="7 8">
    <name type="scientific">Mediterraneibacter gnavus</name>
    <name type="common">Ruminococcus gnavus</name>
    <dbReference type="NCBI Taxonomy" id="33038"/>
    <lineage>
        <taxon>Bacteria</taxon>
        <taxon>Bacillati</taxon>
        <taxon>Bacillota</taxon>
        <taxon>Clostridia</taxon>
        <taxon>Lachnospirales</taxon>
        <taxon>Lachnospiraceae</taxon>
        <taxon>Mediterraneibacter</taxon>
    </lineage>
</organism>
<dbReference type="RefSeq" id="WP_004843821.1">
    <property type="nucleotide sequence ID" value="NZ_CP111084.1"/>
</dbReference>
<comment type="similarity">
    <text evidence="2">Belongs to the 'phage' integrase family.</text>
</comment>
<sequence length="405" mass="47360">MAEVRAIKRGKKWQYIFEIAKVGGKRQRISKSGFDTKGAALEAGTKAKADYDNAGIVVKENDISLHDYLEIWLEQYCDVNLNPQTVHGYRKKIRLYIDPVLGKYRITSLTPIILQDFINDKFNEGFSRNTLSSIKGILNKSLKHAVSKYQFLKSNPMKEVELPMATAKAKVPTRKKVRVPVTKEQFEKIIDRFPEGTSQHIPLILGYKCGLRLGEVFALDIMKDFDEESKVIFINHQVQHNDTKNFWYLSNPKYDSKRTIDLDDETFNLLLRKKKQMLKDMDYYGDMYTRLYLTKDLEITDEYDELNPDNYIEFNPLNRYQDGRYIQPRIMQHCGRIVHYQLDLPDWDFHSLRHTHASILLAAGADIKYVQDRLGHKNIETTLNVYSHVMEEMRKNNVEILNGCF</sequence>
<dbReference type="CDD" id="cd01189">
    <property type="entry name" value="INT_ICEBs1_C_like"/>
    <property type="match status" value="1"/>
</dbReference>
<dbReference type="PANTHER" id="PTHR30349:SF64">
    <property type="entry name" value="PROPHAGE INTEGRASE INTD-RELATED"/>
    <property type="match status" value="1"/>
</dbReference>
<keyword evidence="5" id="KW-0233">DNA recombination</keyword>
<gene>
    <name evidence="7" type="ORF">OZZ17_02790</name>
</gene>
<evidence type="ECO:0000313" key="7">
    <source>
        <dbReference type="EMBL" id="MCZ0666464.1"/>
    </source>
</evidence>
<proteinExistence type="inferred from homology"/>
<accession>A0A396G162</accession>
<dbReference type="PROSITE" id="PS51900">
    <property type="entry name" value="CB"/>
    <property type="match status" value="1"/>
</dbReference>
<dbReference type="InterPro" id="IPR013762">
    <property type="entry name" value="Integrase-like_cat_sf"/>
</dbReference>
<dbReference type="InterPro" id="IPR050090">
    <property type="entry name" value="Tyrosine_recombinase_XerCD"/>
</dbReference>
<evidence type="ECO:0000256" key="2">
    <source>
        <dbReference type="ARBA" id="ARBA00008857"/>
    </source>
</evidence>
<dbReference type="SUPFAM" id="SSF56349">
    <property type="entry name" value="DNA breaking-rejoining enzymes"/>
    <property type="match status" value="1"/>
</dbReference>
<dbReference type="InterPro" id="IPR011010">
    <property type="entry name" value="DNA_brk_join_enz"/>
</dbReference>
<evidence type="ECO:0000256" key="4">
    <source>
        <dbReference type="ARBA" id="ARBA00023125"/>
    </source>
</evidence>
<reference evidence="7" key="1">
    <citation type="submission" date="2022-11" db="EMBL/GenBank/DDBJ databases">
        <title>Temperate bacteriophages infecting mucin-degrading bacterium Ruminococcus gnavus from the human gut.</title>
        <authorList>
            <person name="Buttimer C."/>
        </authorList>
    </citation>
    <scope>NUCLEOTIDE SEQUENCE</scope>
    <source>
        <strain evidence="7">CCUG 49994</strain>
    </source>
</reference>
<dbReference type="PANTHER" id="PTHR30349">
    <property type="entry name" value="PHAGE INTEGRASE-RELATED"/>
    <property type="match status" value="1"/>
</dbReference>
<dbReference type="PROSITE" id="PS51898">
    <property type="entry name" value="TYR_RECOMBINASE"/>
    <property type="match status" value="1"/>
</dbReference>
<dbReference type="GO" id="GO:0003677">
    <property type="term" value="F:DNA binding"/>
    <property type="evidence" value="ECO:0007669"/>
    <property type="project" value="UniProtKB-UniRule"/>
</dbReference>
<comment type="function">
    <text evidence="1">Site-specific tyrosine recombinase, which acts by catalyzing the cutting and rejoining of the recombining DNA molecules.</text>
</comment>
<dbReference type="Pfam" id="PF14657">
    <property type="entry name" value="Arm-DNA-bind_4"/>
    <property type="match status" value="1"/>
</dbReference>
<evidence type="ECO:0000256" key="3">
    <source>
        <dbReference type="ARBA" id="ARBA00022908"/>
    </source>
</evidence>
<keyword evidence="4 6" id="KW-0238">DNA-binding</keyword>
<name>A0A396G162_MEDGN</name>
<dbReference type="InterPro" id="IPR004107">
    <property type="entry name" value="Integrase_SAM-like_N"/>
</dbReference>
<keyword evidence="3" id="KW-0229">DNA integration</keyword>
<evidence type="ECO:0000313" key="8">
    <source>
        <dbReference type="Proteomes" id="UP001079535"/>
    </source>
</evidence>
<dbReference type="InterPro" id="IPR010998">
    <property type="entry name" value="Integrase_recombinase_N"/>
</dbReference>
<dbReference type="EMBL" id="JAPRAY010000003">
    <property type="protein sequence ID" value="MCZ0666464.1"/>
    <property type="molecule type" value="Genomic_DNA"/>
</dbReference>
<evidence type="ECO:0000256" key="1">
    <source>
        <dbReference type="ARBA" id="ARBA00003283"/>
    </source>
</evidence>
<dbReference type="InterPro" id="IPR002104">
    <property type="entry name" value="Integrase_catalytic"/>
</dbReference>
<dbReference type="Pfam" id="PF14659">
    <property type="entry name" value="Phage_int_SAM_3"/>
    <property type="match status" value="1"/>
</dbReference>
<dbReference type="GO" id="GO:0015074">
    <property type="term" value="P:DNA integration"/>
    <property type="evidence" value="ECO:0007669"/>
    <property type="project" value="UniProtKB-KW"/>
</dbReference>
<dbReference type="Proteomes" id="UP001079535">
    <property type="component" value="Unassembled WGS sequence"/>
</dbReference>
<protein>
    <submittedName>
        <fullName evidence="7">Site-specific integrase</fullName>
    </submittedName>
</protein>
<dbReference type="InterPro" id="IPR044068">
    <property type="entry name" value="CB"/>
</dbReference>
<dbReference type="Pfam" id="PF00589">
    <property type="entry name" value="Phage_integrase"/>
    <property type="match status" value="1"/>
</dbReference>
<evidence type="ECO:0000256" key="5">
    <source>
        <dbReference type="ARBA" id="ARBA00023172"/>
    </source>
</evidence>
<comment type="caution">
    <text evidence="7">The sequence shown here is derived from an EMBL/GenBank/DDBJ whole genome shotgun (WGS) entry which is preliminary data.</text>
</comment>
<dbReference type="Gene3D" id="1.10.443.10">
    <property type="entry name" value="Intergrase catalytic core"/>
    <property type="match status" value="1"/>
</dbReference>
<dbReference type="AlphaFoldDB" id="A0A396G162"/>
<dbReference type="GO" id="GO:0006310">
    <property type="term" value="P:DNA recombination"/>
    <property type="evidence" value="ECO:0007669"/>
    <property type="project" value="UniProtKB-KW"/>
</dbReference>
<dbReference type="InterPro" id="IPR028259">
    <property type="entry name" value="AP2-like_int_N"/>
</dbReference>